<name>A0A8J2H638_COTCN</name>
<protein>
    <submittedName>
        <fullName evidence="9">CYP343A1</fullName>
    </submittedName>
</protein>
<dbReference type="GO" id="GO:0020037">
    <property type="term" value="F:heme binding"/>
    <property type="evidence" value="ECO:0007669"/>
    <property type="project" value="InterPro"/>
</dbReference>
<comment type="similarity">
    <text evidence="2">Belongs to the cytochrome P450 family.</text>
</comment>
<accession>A0A8J2H638</accession>
<evidence type="ECO:0000256" key="6">
    <source>
        <dbReference type="ARBA" id="ARBA00023004"/>
    </source>
</evidence>
<dbReference type="Pfam" id="PF00067">
    <property type="entry name" value="p450"/>
    <property type="match status" value="1"/>
</dbReference>
<dbReference type="GO" id="GO:0016712">
    <property type="term" value="F:oxidoreductase activity, acting on paired donors, with incorporation or reduction of molecular oxygen, reduced flavin or flavoprotein as one donor, and incorporation of one atom of oxygen"/>
    <property type="evidence" value="ECO:0007669"/>
    <property type="project" value="TreeGrafter"/>
</dbReference>
<reference evidence="9" key="1">
    <citation type="submission" date="2021-04" db="EMBL/GenBank/DDBJ databases">
        <authorList>
            <person name="Chebbi M.A.C M."/>
        </authorList>
    </citation>
    <scope>NUCLEOTIDE SEQUENCE</scope>
</reference>
<dbReference type="InterPro" id="IPR002401">
    <property type="entry name" value="Cyt_P450_E_grp-I"/>
</dbReference>
<proteinExistence type="inferred from homology"/>
<evidence type="ECO:0000256" key="7">
    <source>
        <dbReference type="ARBA" id="ARBA00023033"/>
    </source>
</evidence>
<keyword evidence="5" id="KW-0560">Oxidoreductase</keyword>
<dbReference type="InterPro" id="IPR036396">
    <property type="entry name" value="Cyt_P450_sf"/>
</dbReference>
<keyword evidence="4 8" id="KW-0479">Metal-binding</keyword>
<sequence length="205" mass="22917">MQLIALLKDFFAAGVDTTNNSIGFTIGYLTLVPEVQDKVQKELDRVIGKDNLPSLSSRNSLPYLNATLAEVLRLANIGPTTIPHRATKDTLLNGYVIKKNYTILANLMSVHQDVDHWGDPEVFRPERFIDASGQFIHFGDFYLCLVGRRKCIGETLAKNSHFLFIAYLLQKFKFALAPGQSRPSMTGMDGFALAPPIFKVLITKR</sequence>
<dbReference type="Gene3D" id="1.10.630.10">
    <property type="entry name" value="Cytochrome P450"/>
    <property type="match status" value="1"/>
</dbReference>
<evidence type="ECO:0000256" key="1">
    <source>
        <dbReference type="ARBA" id="ARBA00001971"/>
    </source>
</evidence>
<evidence type="ECO:0000313" key="9">
    <source>
        <dbReference type="EMBL" id="CAG5077931.1"/>
    </source>
</evidence>
<dbReference type="Proteomes" id="UP000786811">
    <property type="component" value="Unassembled WGS sequence"/>
</dbReference>
<dbReference type="EMBL" id="CAJNRD030001117">
    <property type="protein sequence ID" value="CAG5077931.1"/>
    <property type="molecule type" value="Genomic_DNA"/>
</dbReference>
<keyword evidence="7" id="KW-0503">Monooxygenase</keyword>
<organism evidence="9 10">
    <name type="scientific">Cotesia congregata</name>
    <name type="common">Parasitoid wasp</name>
    <name type="synonym">Apanteles congregatus</name>
    <dbReference type="NCBI Taxonomy" id="51543"/>
    <lineage>
        <taxon>Eukaryota</taxon>
        <taxon>Metazoa</taxon>
        <taxon>Ecdysozoa</taxon>
        <taxon>Arthropoda</taxon>
        <taxon>Hexapoda</taxon>
        <taxon>Insecta</taxon>
        <taxon>Pterygota</taxon>
        <taxon>Neoptera</taxon>
        <taxon>Endopterygota</taxon>
        <taxon>Hymenoptera</taxon>
        <taxon>Apocrita</taxon>
        <taxon>Ichneumonoidea</taxon>
        <taxon>Braconidae</taxon>
        <taxon>Microgastrinae</taxon>
        <taxon>Cotesia</taxon>
    </lineage>
</organism>
<comment type="cofactor">
    <cofactor evidence="1 8">
        <name>heme</name>
        <dbReference type="ChEBI" id="CHEBI:30413"/>
    </cofactor>
</comment>
<evidence type="ECO:0000256" key="8">
    <source>
        <dbReference type="PIRSR" id="PIRSR602401-1"/>
    </source>
</evidence>
<dbReference type="InterPro" id="IPR050182">
    <property type="entry name" value="Cytochrome_P450_fam2"/>
</dbReference>
<evidence type="ECO:0000256" key="4">
    <source>
        <dbReference type="ARBA" id="ARBA00022723"/>
    </source>
</evidence>
<dbReference type="AlphaFoldDB" id="A0A8J2H638"/>
<gene>
    <name evidence="9" type="ORF">HICCMSTLAB_LOCUS2594</name>
</gene>
<dbReference type="GO" id="GO:0005737">
    <property type="term" value="C:cytoplasm"/>
    <property type="evidence" value="ECO:0007669"/>
    <property type="project" value="TreeGrafter"/>
</dbReference>
<dbReference type="InterPro" id="IPR001128">
    <property type="entry name" value="Cyt_P450"/>
</dbReference>
<dbReference type="SUPFAM" id="SSF48264">
    <property type="entry name" value="Cytochrome P450"/>
    <property type="match status" value="1"/>
</dbReference>
<evidence type="ECO:0000256" key="3">
    <source>
        <dbReference type="ARBA" id="ARBA00022617"/>
    </source>
</evidence>
<dbReference type="GO" id="GO:0006805">
    <property type="term" value="P:xenobiotic metabolic process"/>
    <property type="evidence" value="ECO:0007669"/>
    <property type="project" value="TreeGrafter"/>
</dbReference>
<keyword evidence="6 8" id="KW-0408">Iron</keyword>
<comment type="caution">
    <text evidence="9">The sequence shown here is derived from an EMBL/GenBank/DDBJ whole genome shotgun (WGS) entry which is preliminary data.</text>
</comment>
<dbReference type="PRINTS" id="PR00385">
    <property type="entry name" value="P450"/>
</dbReference>
<keyword evidence="3 8" id="KW-0349">Heme</keyword>
<keyword evidence="10" id="KW-1185">Reference proteome</keyword>
<dbReference type="PANTHER" id="PTHR24300">
    <property type="entry name" value="CYTOCHROME P450 508A4-RELATED"/>
    <property type="match status" value="1"/>
</dbReference>
<evidence type="ECO:0000313" key="10">
    <source>
        <dbReference type="Proteomes" id="UP000786811"/>
    </source>
</evidence>
<dbReference type="GO" id="GO:0005506">
    <property type="term" value="F:iron ion binding"/>
    <property type="evidence" value="ECO:0007669"/>
    <property type="project" value="InterPro"/>
</dbReference>
<dbReference type="GO" id="GO:0008395">
    <property type="term" value="F:steroid hydroxylase activity"/>
    <property type="evidence" value="ECO:0007669"/>
    <property type="project" value="TreeGrafter"/>
</dbReference>
<dbReference type="PANTHER" id="PTHR24300:SF376">
    <property type="entry name" value="CYTOCHROME P450 15A1"/>
    <property type="match status" value="1"/>
</dbReference>
<evidence type="ECO:0000256" key="2">
    <source>
        <dbReference type="ARBA" id="ARBA00010617"/>
    </source>
</evidence>
<dbReference type="PRINTS" id="PR00463">
    <property type="entry name" value="EP450I"/>
</dbReference>
<feature type="binding site" description="axial binding residue" evidence="8">
    <location>
        <position position="151"/>
    </location>
    <ligand>
        <name>heme</name>
        <dbReference type="ChEBI" id="CHEBI:30413"/>
    </ligand>
    <ligandPart>
        <name>Fe</name>
        <dbReference type="ChEBI" id="CHEBI:18248"/>
    </ligandPart>
</feature>
<dbReference type="GO" id="GO:0006082">
    <property type="term" value="P:organic acid metabolic process"/>
    <property type="evidence" value="ECO:0007669"/>
    <property type="project" value="TreeGrafter"/>
</dbReference>
<dbReference type="OrthoDB" id="1055148at2759"/>
<evidence type="ECO:0000256" key="5">
    <source>
        <dbReference type="ARBA" id="ARBA00023002"/>
    </source>
</evidence>